<evidence type="ECO:0000256" key="20">
    <source>
        <dbReference type="ARBA" id="ARBA00047734"/>
    </source>
</evidence>
<evidence type="ECO:0000256" key="12">
    <source>
        <dbReference type="ARBA" id="ARBA00023273"/>
    </source>
</evidence>
<comment type="catalytic activity">
    <reaction evidence="21">
        <text>decanoyl-CoA + H2O = decanoate + CoA + H(+)</text>
        <dbReference type="Rhea" id="RHEA:40059"/>
        <dbReference type="ChEBI" id="CHEBI:15377"/>
        <dbReference type="ChEBI" id="CHEBI:15378"/>
        <dbReference type="ChEBI" id="CHEBI:27689"/>
        <dbReference type="ChEBI" id="CHEBI:57287"/>
        <dbReference type="ChEBI" id="CHEBI:61430"/>
    </reaction>
    <physiologicalReaction direction="left-to-right" evidence="21">
        <dbReference type="Rhea" id="RHEA:40060"/>
    </physiologicalReaction>
</comment>
<evidence type="ECO:0000256" key="16">
    <source>
        <dbReference type="ARBA" id="ARBA00038848"/>
    </source>
</evidence>
<dbReference type="PATRIC" id="fig|34073.19.peg.550"/>
<evidence type="ECO:0000256" key="1">
    <source>
        <dbReference type="ARBA" id="ARBA00004170"/>
    </source>
</evidence>
<evidence type="ECO:0000256" key="10">
    <source>
        <dbReference type="ARBA" id="ARBA00023098"/>
    </source>
</evidence>
<comment type="subcellular location">
    <subcellularLocation>
        <location evidence="3">Cell projection</location>
        <location evidence="3">Ruffle membrane</location>
    </subcellularLocation>
    <subcellularLocation>
        <location evidence="2">Cytoplasm</location>
    </subcellularLocation>
    <subcellularLocation>
        <location evidence="1">Membrane</location>
        <topology evidence="1">Peripheral membrane protein</topology>
    </subcellularLocation>
</comment>
<comment type="catalytic activity">
    <reaction evidence="19">
        <text>octanoyl-CoA + H2O = octanoate + CoA + H(+)</text>
        <dbReference type="Rhea" id="RHEA:30143"/>
        <dbReference type="ChEBI" id="CHEBI:15377"/>
        <dbReference type="ChEBI" id="CHEBI:15378"/>
        <dbReference type="ChEBI" id="CHEBI:25646"/>
        <dbReference type="ChEBI" id="CHEBI:57287"/>
        <dbReference type="ChEBI" id="CHEBI:57386"/>
    </reaction>
    <physiologicalReaction direction="left-to-right" evidence="19">
        <dbReference type="Rhea" id="RHEA:30144"/>
    </physiologicalReaction>
</comment>
<evidence type="ECO:0000313" key="25">
    <source>
        <dbReference type="EMBL" id="AGJ94448.1"/>
    </source>
</evidence>
<comment type="catalytic activity">
    <reaction evidence="14">
        <text>(9Z)-octadecenoyl-CoA + H2O = (9Z)-octadecenoate + CoA + H(+)</text>
        <dbReference type="Rhea" id="RHEA:40139"/>
        <dbReference type="ChEBI" id="CHEBI:15377"/>
        <dbReference type="ChEBI" id="CHEBI:15378"/>
        <dbReference type="ChEBI" id="CHEBI:30823"/>
        <dbReference type="ChEBI" id="CHEBI:57287"/>
        <dbReference type="ChEBI" id="CHEBI:57387"/>
    </reaction>
    <physiologicalReaction direction="left-to-right" evidence="14">
        <dbReference type="Rhea" id="RHEA:40140"/>
    </physiologicalReaction>
</comment>
<protein>
    <recommendedName>
        <fullName evidence="17">Acyl-coenzyme A thioesterase THEM4</fullName>
        <ecNumber evidence="16">3.1.2.2</ecNumber>
    </recommendedName>
    <alternativeName>
        <fullName evidence="18">Thioesterase superfamily member 4</fullName>
    </alternativeName>
</protein>
<name>M9WMI8_VARPD</name>
<keyword evidence="7" id="KW-0378">Hydrolase</keyword>
<sequence>MSDMAIQDSYPPEFAHCFGCGPGNPHGHHLKSYLLGYETIARFTPDLKYSGGVPDHVYGGMIASLMDCHGTASAAAFAYRKDGRTMGDGRRPIRFVTASLRVEFKKPTPLGCELVVKGQLLSLQGRKAWVDLKLAAGDQVCATGEMLAIRLPDPVES</sequence>
<evidence type="ECO:0000256" key="6">
    <source>
        <dbReference type="ARBA" id="ARBA00022703"/>
    </source>
</evidence>
<comment type="catalytic activity">
    <reaction evidence="20">
        <text>hexadecanoyl-CoA + H2O = hexadecanoate + CoA + H(+)</text>
        <dbReference type="Rhea" id="RHEA:16645"/>
        <dbReference type="ChEBI" id="CHEBI:7896"/>
        <dbReference type="ChEBI" id="CHEBI:15377"/>
        <dbReference type="ChEBI" id="CHEBI:15378"/>
        <dbReference type="ChEBI" id="CHEBI:57287"/>
        <dbReference type="ChEBI" id="CHEBI:57379"/>
        <dbReference type="EC" id="3.1.2.2"/>
    </reaction>
    <physiologicalReaction direction="left-to-right" evidence="20">
        <dbReference type="Rhea" id="RHEA:16646"/>
    </physiologicalReaction>
</comment>
<keyword evidence="11" id="KW-0472">Membrane</keyword>
<dbReference type="AlphaFoldDB" id="M9WMI8"/>
<dbReference type="GO" id="GO:0006631">
    <property type="term" value="P:fatty acid metabolic process"/>
    <property type="evidence" value="ECO:0007669"/>
    <property type="project" value="UniProtKB-KW"/>
</dbReference>
<evidence type="ECO:0000256" key="15">
    <source>
        <dbReference type="ARBA" id="ARBA00038456"/>
    </source>
</evidence>
<keyword evidence="4" id="KW-1003">Cell membrane</keyword>
<comment type="similarity">
    <text evidence="15">Belongs to the THEM4/THEM5 thioesterase family.</text>
</comment>
<dbReference type="CDD" id="cd03443">
    <property type="entry name" value="PaaI_thioesterase"/>
    <property type="match status" value="1"/>
</dbReference>
<accession>M9WMI8</accession>
<evidence type="ECO:0000313" key="26">
    <source>
        <dbReference type="EMBL" id="KLN58432.1"/>
    </source>
</evidence>
<dbReference type="Gene3D" id="3.10.129.10">
    <property type="entry name" value="Hotdog Thioesterase"/>
    <property type="match status" value="1"/>
</dbReference>
<evidence type="ECO:0000256" key="18">
    <source>
        <dbReference type="ARBA" id="ARBA00043210"/>
    </source>
</evidence>
<reference evidence="26 27" key="3">
    <citation type="submission" date="2015-03" db="EMBL/GenBank/DDBJ databases">
        <title>Genome sequence of Variovorax paradoxus TBEA6.</title>
        <authorList>
            <person name="Poehlein A."/>
            <person name="Schuldes J."/>
            <person name="Wuebbeler J.H."/>
            <person name="Hiessl S."/>
            <person name="Steinbuechel A."/>
            <person name="Daniel R."/>
        </authorList>
    </citation>
    <scope>NUCLEOTIDE SEQUENCE [LARGE SCALE GENOMIC DNA]</scope>
    <source>
        <strain evidence="26 27">TBEA6</strain>
    </source>
</reference>
<gene>
    <name evidence="26" type="ORF">VPARA_05470</name>
</gene>
<comment type="catalytic activity">
    <reaction evidence="22">
        <text>dodecanoyl-CoA + H2O = dodecanoate + CoA + H(+)</text>
        <dbReference type="Rhea" id="RHEA:30135"/>
        <dbReference type="ChEBI" id="CHEBI:15377"/>
        <dbReference type="ChEBI" id="CHEBI:15378"/>
        <dbReference type="ChEBI" id="CHEBI:18262"/>
        <dbReference type="ChEBI" id="CHEBI:57287"/>
        <dbReference type="ChEBI" id="CHEBI:57375"/>
    </reaction>
    <physiologicalReaction direction="left-to-right" evidence="22">
        <dbReference type="Rhea" id="RHEA:30136"/>
    </physiologicalReaction>
</comment>
<keyword evidence="27" id="KW-1185">Reference proteome</keyword>
<evidence type="ECO:0000256" key="14">
    <source>
        <dbReference type="ARBA" id="ARBA00037002"/>
    </source>
</evidence>
<dbReference type="EMBL" id="EU449952">
    <property type="protein sequence ID" value="AGJ94448.1"/>
    <property type="molecule type" value="Genomic_DNA"/>
</dbReference>
<reference evidence="25" key="1">
    <citation type="journal article" date="2009" name="J. Biol. Chem.">
        <title>3-mercaptopropionate dioxygenase, a cysteine dioxygenase homologue, catalyzes the initial step of 3-mercaptopropionate catabolism in the 3,3-thiodipropionic acid-degrading bacterium variovorax paradoxus.</title>
        <authorList>
            <person name="Bruland N."/>
            <person name="Wubbeler J.H."/>
            <person name="Steinbuchel A."/>
        </authorList>
    </citation>
    <scope>NUCLEOTIDE SEQUENCE</scope>
</reference>
<proteinExistence type="inferred from homology"/>
<keyword evidence="6" id="KW-0053">Apoptosis</keyword>
<reference evidence="25" key="2">
    <citation type="submission" date="2013-04" db="EMBL/GenBank/DDBJ databases">
        <authorList>
            <person name="Bruland N."/>
            <person name="Wuebbeler J.H."/>
            <person name="Steinbuechel A."/>
        </authorList>
    </citation>
    <scope>NUCLEOTIDE SEQUENCE</scope>
</reference>
<evidence type="ECO:0000256" key="22">
    <source>
        <dbReference type="ARBA" id="ARBA00048074"/>
    </source>
</evidence>
<evidence type="ECO:0000256" key="3">
    <source>
        <dbReference type="ARBA" id="ARBA00004632"/>
    </source>
</evidence>
<keyword evidence="12" id="KW-0966">Cell projection</keyword>
<dbReference type="InterPro" id="IPR006683">
    <property type="entry name" value="Thioestr_dom"/>
</dbReference>
<evidence type="ECO:0000313" key="27">
    <source>
        <dbReference type="Proteomes" id="UP000035170"/>
    </source>
</evidence>
<dbReference type="SUPFAM" id="SSF54637">
    <property type="entry name" value="Thioesterase/thiol ester dehydrase-isomerase"/>
    <property type="match status" value="1"/>
</dbReference>
<dbReference type="Pfam" id="PF03061">
    <property type="entry name" value="4HBT"/>
    <property type="match status" value="1"/>
</dbReference>
<dbReference type="InterPro" id="IPR052365">
    <property type="entry name" value="THEM4/THEM5_acyl-CoA_thioest"/>
</dbReference>
<organism evidence="25">
    <name type="scientific">Variovorax paradoxus</name>
    <dbReference type="NCBI Taxonomy" id="34073"/>
    <lineage>
        <taxon>Bacteria</taxon>
        <taxon>Pseudomonadati</taxon>
        <taxon>Pseudomonadota</taxon>
        <taxon>Betaproteobacteria</taxon>
        <taxon>Burkholderiales</taxon>
        <taxon>Comamonadaceae</taxon>
        <taxon>Variovorax</taxon>
    </lineage>
</organism>
<dbReference type="GO" id="GO:0016020">
    <property type="term" value="C:membrane"/>
    <property type="evidence" value="ECO:0007669"/>
    <property type="project" value="UniProtKB-SubCell"/>
</dbReference>
<comment type="catalytic activity">
    <reaction evidence="23">
        <text>tetradecanoyl-CoA + H2O = tetradecanoate + CoA + H(+)</text>
        <dbReference type="Rhea" id="RHEA:40119"/>
        <dbReference type="ChEBI" id="CHEBI:15377"/>
        <dbReference type="ChEBI" id="CHEBI:15378"/>
        <dbReference type="ChEBI" id="CHEBI:30807"/>
        <dbReference type="ChEBI" id="CHEBI:57287"/>
        <dbReference type="ChEBI" id="CHEBI:57385"/>
    </reaction>
    <physiologicalReaction direction="left-to-right" evidence="23">
        <dbReference type="Rhea" id="RHEA:40120"/>
    </physiologicalReaction>
</comment>
<evidence type="ECO:0000259" key="24">
    <source>
        <dbReference type="Pfam" id="PF03061"/>
    </source>
</evidence>
<dbReference type="InterPro" id="IPR029069">
    <property type="entry name" value="HotDog_dom_sf"/>
</dbReference>
<feature type="domain" description="Thioesterase" evidence="24">
    <location>
        <begin position="56"/>
        <end position="139"/>
    </location>
</feature>
<evidence type="ECO:0000256" key="23">
    <source>
        <dbReference type="ARBA" id="ARBA00048180"/>
    </source>
</evidence>
<keyword evidence="5" id="KW-0963">Cytoplasm</keyword>
<dbReference type="PANTHER" id="PTHR12418">
    <property type="entry name" value="ACYL-COENZYME A THIOESTERASE THEM4"/>
    <property type="match status" value="1"/>
</dbReference>
<evidence type="ECO:0000256" key="21">
    <source>
        <dbReference type="ARBA" id="ARBA00047969"/>
    </source>
</evidence>
<evidence type="ECO:0000256" key="2">
    <source>
        <dbReference type="ARBA" id="ARBA00004496"/>
    </source>
</evidence>
<dbReference type="GO" id="GO:0016790">
    <property type="term" value="F:thiolester hydrolase activity"/>
    <property type="evidence" value="ECO:0007669"/>
    <property type="project" value="UniProtKB-ARBA"/>
</dbReference>
<evidence type="ECO:0000256" key="5">
    <source>
        <dbReference type="ARBA" id="ARBA00022490"/>
    </source>
</evidence>
<keyword evidence="9" id="KW-0809">Transit peptide</keyword>
<evidence type="ECO:0000256" key="19">
    <source>
        <dbReference type="ARBA" id="ARBA00047588"/>
    </source>
</evidence>
<dbReference type="EC" id="3.1.2.2" evidence="16"/>
<comment type="catalytic activity">
    <reaction evidence="13">
        <text>(5Z,8Z,11Z,14Z)-eicosatetraenoyl-CoA + H2O = (5Z,8Z,11Z,14Z)-eicosatetraenoate + CoA + H(+)</text>
        <dbReference type="Rhea" id="RHEA:40151"/>
        <dbReference type="ChEBI" id="CHEBI:15377"/>
        <dbReference type="ChEBI" id="CHEBI:15378"/>
        <dbReference type="ChEBI" id="CHEBI:32395"/>
        <dbReference type="ChEBI" id="CHEBI:57287"/>
        <dbReference type="ChEBI" id="CHEBI:57368"/>
    </reaction>
    <physiologicalReaction direction="left-to-right" evidence="13">
        <dbReference type="Rhea" id="RHEA:40152"/>
    </physiologicalReaction>
</comment>
<evidence type="ECO:0000256" key="4">
    <source>
        <dbReference type="ARBA" id="ARBA00022475"/>
    </source>
</evidence>
<dbReference type="GO" id="GO:0005737">
    <property type="term" value="C:cytoplasm"/>
    <property type="evidence" value="ECO:0007669"/>
    <property type="project" value="UniProtKB-SubCell"/>
</dbReference>
<dbReference type="EMBL" id="JZWI01000003">
    <property type="protein sequence ID" value="KLN58432.1"/>
    <property type="molecule type" value="Genomic_DNA"/>
</dbReference>
<keyword evidence="10" id="KW-0443">Lipid metabolism</keyword>
<evidence type="ECO:0000256" key="9">
    <source>
        <dbReference type="ARBA" id="ARBA00022946"/>
    </source>
</evidence>
<dbReference type="Proteomes" id="UP000035170">
    <property type="component" value="Unassembled WGS sequence"/>
</dbReference>
<evidence type="ECO:0000256" key="17">
    <source>
        <dbReference type="ARBA" id="ARBA00040123"/>
    </source>
</evidence>
<keyword evidence="8" id="KW-0276">Fatty acid metabolism</keyword>
<evidence type="ECO:0000256" key="7">
    <source>
        <dbReference type="ARBA" id="ARBA00022801"/>
    </source>
</evidence>
<dbReference type="PANTHER" id="PTHR12418:SF19">
    <property type="entry name" value="ACYL-COENZYME A THIOESTERASE THEM4"/>
    <property type="match status" value="1"/>
</dbReference>
<evidence type="ECO:0000256" key="11">
    <source>
        <dbReference type="ARBA" id="ARBA00023136"/>
    </source>
</evidence>
<evidence type="ECO:0000256" key="8">
    <source>
        <dbReference type="ARBA" id="ARBA00022832"/>
    </source>
</evidence>
<evidence type="ECO:0000256" key="13">
    <source>
        <dbReference type="ARBA" id="ARBA00035852"/>
    </source>
</evidence>